<sequence>MTYGKYKITLSKNNGSYIAKYINTETGDRDELSLSSRSLLLEALQSNLELDAMNISDLREDILAL</sequence>
<accession>A0AAN3IMU1</accession>
<evidence type="ECO:0000313" key="1">
    <source>
        <dbReference type="EMBL" id="EFM0253709.1"/>
    </source>
</evidence>
<dbReference type="RefSeq" id="WP_033814632.1">
    <property type="nucleotide sequence ID" value="NZ_BGVP01000001.1"/>
</dbReference>
<dbReference type="Proteomes" id="UP000655659">
    <property type="component" value="Unassembled WGS sequence"/>
</dbReference>
<reference evidence="2" key="2">
    <citation type="submission" date="2021-01" db="EMBL/GenBank/DDBJ databases">
        <title>Genomes of Escherichia coli STEC strains from raw meat-based diets for companion animals.</title>
        <authorList>
            <person name="Stevens M.J.A."/>
            <person name="Stephan R."/>
        </authorList>
    </citation>
    <scope>NUCLEOTIDE SEQUENCE</scope>
    <source>
        <strain evidence="2">ATC7-7</strain>
    </source>
</reference>
<dbReference type="GeneID" id="75171996"/>
<dbReference type="EMBL" id="AATJOC010000010">
    <property type="protein sequence ID" value="EFM0253709.1"/>
    <property type="molecule type" value="Genomic_DNA"/>
</dbReference>
<organism evidence="1 3">
    <name type="scientific">Escherichia coli</name>
    <dbReference type="NCBI Taxonomy" id="562"/>
    <lineage>
        <taxon>Bacteria</taxon>
        <taxon>Pseudomonadati</taxon>
        <taxon>Pseudomonadota</taxon>
        <taxon>Gammaproteobacteria</taxon>
        <taxon>Enterobacterales</taxon>
        <taxon>Enterobacteriaceae</taxon>
        <taxon>Escherichia</taxon>
    </lineage>
</organism>
<evidence type="ECO:0000313" key="3">
    <source>
        <dbReference type="Proteomes" id="UP000527548"/>
    </source>
</evidence>
<name>A0AAN3IMU1_ECOLX</name>
<comment type="caution">
    <text evidence="1">The sequence shown here is derived from an EMBL/GenBank/DDBJ whole genome shotgun (WGS) entry which is preliminary data.</text>
</comment>
<dbReference type="EMBL" id="JAETYU010000005">
    <property type="protein sequence ID" value="MBL6202654.1"/>
    <property type="molecule type" value="Genomic_DNA"/>
</dbReference>
<proteinExistence type="predicted"/>
<dbReference type="AlphaFoldDB" id="A0AAN3IMU1"/>
<dbReference type="Proteomes" id="UP000527548">
    <property type="component" value="Unassembled WGS sequence"/>
</dbReference>
<reference evidence="1 3" key="1">
    <citation type="submission" date="2018-08" db="EMBL/GenBank/DDBJ databases">
        <authorList>
            <consortium name="GenomeTrakr network: Whole genome sequencing for foodborne pathogen traceback"/>
        </authorList>
    </citation>
    <scope>NUCLEOTIDE SEQUENCE [LARGE SCALE GENOMIC DNA]</scope>
    <source>
        <strain evidence="1 3">AZ-TG73163</strain>
    </source>
</reference>
<evidence type="ECO:0000313" key="2">
    <source>
        <dbReference type="EMBL" id="MBL6202654.1"/>
    </source>
</evidence>
<protein>
    <submittedName>
        <fullName evidence="1">Uncharacterized protein</fullName>
    </submittedName>
</protein>
<gene>
    <name evidence="1" type="ORF">C719_002916</name>
    <name evidence="2" type="ORF">JNA68_05460</name>
</gene>